<sequence length="65" mass="7363">MIFVSQLGIRYRESPIMGSSKSWNKKLRGGIRATDGKVLGSDELDTTLRRGLRGLERGSKHFVWN</sequence>
<proteinExistence type="predicted"/>
<evidence type="ECO:0000313" key="1">
    <source>
        <dbReference type="EMBL" id="CZT02220.1"/>
    </source>
</evidence>
<name>A0A1E1KVN3_9HELO</name>
<dbReference type="Proteomes" id="UP000178129">
    <property type="component" value="Unassembled WGS sequence"/>
</dbReference>
<dbReference type="EMBL" id="FJUW01000024">
    <property type="protein sequence ID" value="CZT02220.1"/>
    <property type="molecule type" value="Genomic_DNA"/>
</dbReference>
<dbReference type="InParanoid" id="A0A1E1KVN3"/>
<accession>A0A1E1KVN3</accession>
<comment type="caution">
    <text evidence="1">The sequence shown here is derived from an EMBL/GenBank/DDBJ whole genome shotgun (WGS) entry which is preliminary data.</text>
</comment>
<organism evidence="1 2">
    <name type="scientific">Rhynchosporium graminicola</name>
    <dbReference type="NCBI Taxonomy" id="2792576"/>
    <lineage>
        <taxon>Eukaryota</taxon>
        <taxon>Fungi</taxon>
        <taxon>Dikarya</taxon>
        <taxon>Ascomycota</taxon>
        <taxon>Pezizomycotina</taxon>
        <taxon>Leotiomycetes</taxon>
        <taxon>Helotiales</taxon>
        <taxon>Ploettnerulaceae</taxon>
        <taxon>Rhynchosporium</taxon>
    </lineage>
</organism>
<dbReference type="AlphaFoldDB" id="A0A1E1KVN3"/>
<protein>
    <submittedName>
        <fullName evidence="1">Uncharacterized protein</fullName>
    </submittedName>
</protein>
<reference evidence="2" key="1">
    <citation type="submission" date="2016-03" db="EMBL/GenBank/DDBJ databases">
        <authorList>
            <person name="Ploux O."/>
        </authorList>
    </citation>
    <scope>NUCLEOTIDE SEQUENCE [LARGE SCALE GENOMIC DNA]</scope>
    <source>
        <strain evidence="2">UK7</strain>
    </source>
</reference>
<evidence type="ECO:0000313" key="2">
    <source>
        <dbReference type="Proteomes" id="UP000178129"/>
    </source>
</evidence>
<keyword evidence="2" id="KW-1185">Reference proteome</keyword>
<gene>
    <name evidence="1" type="ORF">RCO7_14678</name>
</gene>